<dbReference type="SUPFAM" id="SSF158235">
    <property type="entry name" value="SOCS box-like"/>
    <property type="match status" value="1"/>
</dbReference>
<dbReference type="Gene3D" id="3.30.505.10">
    <property type="entry name" value="SH2 domain"/>
    <property type="match status" value="1"/>
</dbReference>
<dbReference type="SMART" id="SM00253">
    <property type="entry name" value="SOCS"/>
    <property type="match status" value="1"/>
</dbReference>
<name>S7MJW0_MYOBR</name>
<dbReference type="Pfam" id="PF07525">
    <property type="entry name" value="SOCS_box"/>
    <property type="match status" value="1"/>
</dbReference>
<dbReference type="InterPro" id="IPR001496">
    <property type="entry name" value="SOCS_box"/>
</dbReference>
<evidence type="ECO:0000313" key="9">
    <source>
        <dbReference type="Proteomes" id="UP000052978"/>
    </source>
</evidence>
<dbReference type="EMBL" id="KE161631">
    <property type="protein sequence ID" value="EPQ04704.1"/>
    <property type="molecule type" value="Genomic_DNA"/>
</dbReference>
<keyword evidence="5" id="KW-0727">SH2 domain</keyword>
<dbReference type="GO" id="GO:0009968">
    <property type="term" value="P:negative regulation of signal transduction"/>
    <property type="evidence" value="ECO:0007669"/>
    <property type="project" value="UniProtKB-KW"/>
</dbReference>
<dbReference type="GO" id="GO:0005942">
    <property type="term" value="C:phosphatidylinositol 3-kinase complex"/>
    <property type="evidence" value="ECO:0007669"/>
    <property type="project" value="TreeGrafter"/>
</dbReference>
<dbReference type="PROSITE" id="PS50225">
    <property type="entry name" value="SOCS"/>
    <property type="match status" value="1"/>
</dbReference>
<dbReference type="InterPro" id="IPR036860">
    <property type="entry name" value="SH2_dom_sf"/>
</dbReference>
<dbReference type="SUPFAM" id="SSF55550">
    <property type="entry name" value="SH2 domain"/>
    <property type="match status" value="1"/>
</dbReference>
<dbReference type="FunFam" id="1.10.750.20:FF:000002">
    <property type="entry name" value="Suppressor of cytokine signaling 2"/>
    <property type="match status" value="1"/>
</dbReference>
<sequence>MTLRCPKPFGNGGEGTGRDAEQAGNAGSEKEPSPEAAHLARALRELKHVDYLLTISVKTSAGPTNLRIEYQDGKFRLDCIVCVKSKLKQFDSVVHLINFYVQLCRDKRAGAEAPQAGSVHLPLTKPLYTSAPPLQRLCRRTINKCTHAVWALPLPRRLRDYLGEYTFQV</sequence>
<evidence type="ECO:0000313" key="8">
    <source>
        <dbReference type="EMBL" id="EPQ04704.1"/>
    </source>
</evidence>
<evidence type="ECO:0000256" key="3">
    <source>
        <dbReference type="ARBA" id="ARBA00022700"/>
    </source>
</evidence>
<evidence type="ECO:0000259" key="7">
    <source>
        <dbReference type="PROSITE" id="PS50225"/>
    </source>
</evidence>
<feature type="region of interest" description="Disordered" evidence="6">
    <location>
        <begin position="1"/>
        <end position="35"/>
    </location>
</feature>
<dbReference type="AlphaFoldDB" id="S7MJW0"/>
<reference evidence="8 9" key="1">
    <citation type="journal article" date="2013" name="Nat. Commun.">
        <title>Genome analysis reveals insights into physiology and longevity of the Brandt's bat Myotis brandtii.</title>
        <authorList>
            <person name="Seim I."/>
            <person name="Fang X."/>
            <person name="Xiong Z."/>
            <person name="Lobanov A.V."/>
            <person name="Huang Z."/>
            <person name="Ma S."/>
            <person name="Feng Y."/>
            <person name="Turanov A.A."/>
            <person name="Zhu Y."/>
            <person name="Lenz T.L."/>
            <person name="Gerashchenko M.V."/>
            <person name="Fan D."/>
            <person name="Hee Yim S."/>
            <person name="Yao X."/>
            <person name="Jordan D."/>
            <person name="Xiong Y."/>
            <person name="Ma Y."/>
            <person name="Lyapunov A.N."/>
            <person name="Chen G."/>
            <person name="Kulakova O.I."/>
            <person name="Sun Y."/>
            <person name="Lee S.G."/>
            <person name="Bronson R.T."/>
            <person name="Moskalev A.A."/>
            <person name="Sunyaev S.R."/>
            <person name="Zhang G."/>
            <person name="Krogh A."/>
            <person name="Wang J."/>
            <person name="Gladyshev V.N."/>
        </authorList>
    </citation>
    <scope>NUCLEOTIDE SEQUENCE [LARGE SCALE GENOMIC DNA]</scope>
</reference>
<dbReference type="Gene3D" id="1.10.750.20">
    <property type="entry name" value="SOCS box"/>
    <property type="match status" value="1"/>
</dbReference>
<dbReference type="Proteomes" id="UP000052978">
    <property type="component" value="Unassembled WGS sequence"/>
</dbReference>
<evidence type="ECO:0000256" key="2">
    <source>
        <dbReference type="ARBA" id="ARBA00022604"/>
    </source>
</evidence>
<dbReference type="GO" id="GO:0046935">
    <property type="term" value="F:1-phosphatidylinositol-3-kinase regulator activity"/>
    <property type="evidence" value="ECO:0007669"/>
    <property type="project" value="TreeGrafter"/>
</dbReference>
<dbReference type="PANTHER" id="PTHR10155:SF7">
    <property type="entry name" value="SUPPRESSOR OF CYTOKINE SIGNALING 2"/>
    <property type="match status" value="1"/>
</dbReference>
<evidence type="ECO:0000256" key="4">
    <source>
        <dbReference type="ARBA" id="ARBA00022786"/>
    </source>
</evidence>
<evidence type="ECO:0000256" key="5">
    <source>
        <dbReference type="ARBA" id="ARBA00022999"/>
    </source>
</evidence>
<dbReference type="InterPro" id="IPR036036">
    <property type="entry name" value="SOCS_box-like_dom_sf"/>
</dbReference>
<keyword evidence="9" id="KW-1185">Reference proteome</keyword>
<organism evidence="8 9">
    <name type="scientific">Myotis brandtii</name>
    <name type="common">Brandt's bat</name>
    <dbReference type="NCBI Taxonomy" id="109478"/>
    <lineage>
        <taxon>Eukaryota</taxon>
        <taxon>Metazoa</taxon>
        <taxon>Chordata</taxon>
        <taxon>Craniata</taxon>
        <taxon>Vertebrata</taxon>
        <taxon>Euteleostomi</taxon>
        <taxon>Mammalia</taxon>
        <taxon>Eutheria</taxon>
        <taxon>Laurasiatheria</taxon>
        <taxon>Chiroptera</taxon>
        <taxon>Yangochiroptera</taxon>
        <taxon>Vespertilionidae</taxon>
        <taxon>Myotis</taxon>
    </lineage>
</organism>
<dbReference type="UniPathway" id="UPA00143"/>
<feature type="domain" description="SOCS box" evidence="7">
    <location>
        <begin position="123"/>
        <end position="168"/>
    </location>
</feature>
<comment type="pathway">
    <text evidence="1">Protein modification; protein ubiquitination.</text>
</comment>
<protein>
    <submittedName>
        <fullName evidence="8">Suppressor of cytokine signaling 2</fullName>
    </submittedName>
</protein>
<evidence type="ECO:0000256" key="6">
    <source>
        <dbReference type="SAM" id="MobiDB-lite"/>
    </source>
</evidence>
<dbReference type="GO" id="GO:0016567">
    <property type="term" value="P:protein ubiquitination"/>
    <property type="evidence" value="ECO:0007669"/>
    <property type="project" value="UniProtKB-UniPathway"/>
</dbReference>
<dbReference type="SMART" id="SM00969">
    <property type="entry name" value="SOCS_box"/>
    <property type="match status" value="1"/>
</dbReference>
<keyword evidence="3" id="KW-0734">Signal transduction inhibitor</keyword>
<dbReference type="PANTHER" id="PTHR10155">
    <property type="entry name" value="PHOSPHATIDYLINOSITOL 3-KINASE REGULATORY SUBUNIT"/>
    <property type="match status" value="1"/>
</dbReference>
<keyword evidence="2" id="KW-0341">Growth regulation</keyword>
<accession>S7MJW0</accession>
<gene>
    <name evidence="8" type="ORF">D623_10001525</name>
</gene>
<keyword evidence="4" id="KW-0833">Ubl conjugation pathway</keyword>
<proteinExistence type="predicted"/>
<evidence type="ECO:0000256" key="1">
    <source>
        <dbReference type="ARBA" id="ARBA00004906"/>
    </source>
</evidence>
<dbReference type="GO" id="GO:0046854">
    <property type="term" value="P:phosphatidylinositol phosphate biosynthetic process"/>
    <property type="evidence" value="ECO:0007669"/>
    <property type="project" value="TreeGrafter"/>
</dbReference>
<dbReference type="GO" id="GO:0035556">
    <property type="term" value="P:intracellular signal transduction"/>
    <property type="evidence" value="ECO:0007669"/>
    <property type="project" value="InterPro"/>
</dbReference>